<reference evidence="2" key="2">
    <citation type="submission" date="2013-10" db="EMBL/GenBank/DDBJ databases">
        <authorList>
            <person name="Aslett M."/>
        </authorList>
    </citation>
    <scope>NUCLEOTIDE SEQUENCE [LARGE SCALE GENOMIC DNA]</scope>
    <source>
        <strain evidence="2">Houghton</strain>
    </source>
</reference>
<feature type="compositionally biased region" description="Low complexity" evidence="1">
    <location>
        <begin position="43"/>
        <end position="60"/>
    </location>
</feature>
<organism evidence="2 3">
    <name type="scientific">Eimeria mitis</name>
    <dbReference type="NCBI Taxonomy" id="44415"/>
    <lineage>
        <taxon>Eukaryota</taxon>
        <taxon>Sar</taxon>
        <taxon>Alveolata</taxon>
        <taxon>Apicomplexa</taxon>
        <taxon>Conoidasida</taxon>
        <taxon>Coccidia</taxon>
        <taxon>Eucoccidiorida</taxon>
        <taxon>Eimeriorina</taxon>
        <taxon>Eimeriidae</taxon>
        <taxon>Eimeria</taxon>
    </lineage>
</organism>
<dbReference type="AlphaFoldDB" id="U6KFZ7"/>
<dbReference type="GeneID" id="60404908"/>
<accession>U6KFZ7</accession>
<dbReference type="EMBL" id="HG732339">
    <property type="protein sequence ID" value="CDJ35721.1"/>
    <property type="molecule type" value="Genomic_DNA"/>
</dbReference>
<dbReference type="RefSeq" id="XP_037878010.1">
    <property type="nucleotide sequence ID" value="XM_038022156.1"/>
</dbReference>
<evidence type="ECO:0000256" key="1">
    <source>
        <dbReference type="SAM" id="MobiDB-lite"/>
    </source>
</evidence>
<feature type="compositionally biased region" description="Low complexity" evidence="1">
    <location>
        <begin position="68"/>
        <end position="77"/>
    </location>
</feature>
<gene>
    <name evidence="2" type="ORF">EMH_0100260</name>
</gene>
<evidence type="ECO:0000313" key="3">
    <source>
        <dbReference type="Proteomes" id="UP000030744"/>
    </source>
</evidence>
<protein>
    <submittedName>
        <fullName evidence="2">Uncharacterized protein</fullName>
    </submittedName>
</protein>
<proteinExistence type="predicted"/>
<sequence length="145" mass="14806">MSRAPTVLGRNPREGGPLPRASPTPGATPGAPPEEEMSGVLFSEPGGPLRGPPSSGEGSETAFGEGGPPMAATQAAAQEEETGAPHDNEVSLLRVGGPSPRGSNSTDRDSAERQLLLGSPAYSLPQQETEEAEETDELSGALETF</sequence>
<evidence type="ECO:0000313" key="2">
    <source>
        <dbReference type="EMBL" id="CDJ35721.1"/>
    </source>
</evidence>
<feature type="compositionally biased region" description="Acidic residues" evidence="1">
    <location>
        <begin position="128"/>
        <end position="137"/>
    </location>
</feature>
<dbReference type="Proteomes" id="UP000030744">
    <property type="component" value="Unassembled WGS sequence"/>
</dbReference>
<name>U6KFZ7_9EIME</name>
<keyword evidence="3" id="KW-1185">Reference proteome</keyword>
<reference evidence="2" key="1">
    <citation type="submission" date="2013-10" db="EMBL/GenBank/DDBJ databases">
        <title>Genomic analysis of the causative agents of coccidiosis in chickens.</title>
        <authorList>
            <person name="Reid A.J."/>
            <person name="Blake D."/>
            <person name="Billington K."/>
            <person name="Browne H."/>
            <person name="Dunn M."/>
            <person name="Hung S."/>
            <person name="Kawahara F."/>
            <person name="Miranda-Saavedra D."/>
            <person name="Mourier T."/>
            <person name="Nagra H."/>
            <person name="Otto T.D."/>
            <person name="Rawlings N."/>
            <person name="Sanchez A."/>
            <person name="Sanders M."/>
            <person name="Subramaniam C."/>
            <person name="Tay Y."/>
            <person name="Dear P."/>
            <person name="Doerig C."/>
            <person name="Gruber A."/>
            <person name="Parkinson J."/>
            <person name="Shirley M."/>
            <person name="Wan K.L."/>
            <person name="Berriman M."/>
            <person name="Tomley F."/>
            <person name="Pain A."/>
        </authorList>
    </citation>
    <scope>NUCLEOTIDE SEQUENCE [LARGE SCALE GENOMIC DNA]</scope>
    <source>
        <strain evidence="2">Houghton</strain>
    </source>
</reference>
<dbReference type="VEuPathDB" id="ToxoDB:EMH_0100260"/>
<feature type="region of interest" description="Disordered" evidence="1">
    <location>
        <begin position="1"/>
        <end position="145"/>
    </location>
</feature>